<keyword evidence="3" id="KW-1185">Reference proteome</keyword>
<dbReference type="CDD" id="cd00093">
    <property type="entry name" value="HTH_XRE"/>
    <property type="match status" value="1"/>
</dbReference>
<evidence type="ECO:0000259" key="1">
    <source>
        <dbReference type="PROSITE" id="PS50943"/>
    </source>
</evidence>
<dbReference type="SMART" id="SM00530">
    <property type="entry name" value="HTH_XRE"/>
    <property type="match status" value="1"/>
</dbReference>
<accession>A0A8J3PFX8</accession>
<dbReference type="AlphaFoldDB" id="A0A8J3PFX8"/>
<evidence type="ECO:0000313" key="2">
    <source>
        <dbReference type="EMBL" id="GIG16171.1"/>
    </source>
</evidence>
<dbReference type="GO" id="GO:0003677">
    <property type="term" value="F:DNA binding"/>
    <property type="evidence" value="ECO:0007669"/>
    <property type="project" value="InterPro"/>
</dbReference>
<comment type="caution">
    <text evidence="2">The sequence shown here is derived from an EMBL/GenBank/DDBJ whole genome shotgun (WGS) entry which is preliminary data.</text>
</comment>
<evidence type="ECO:0000313" key="3">
    <source>
        <dbReference type="Proteomes" id="UP000660339"/>
    </source>
</evidence>
<dbReference type="Gene3D" id="1.10.260.40">
    <property type="entry name" value="lambda repressor-like DNA-binding domains"/>
    <property type="match status" value="1"/>
</dbReference>
<reference evidence="2" key="1">
    <citation type="submission" date="2021-01" db="EMBL/GenBank/DDBJ databases">
        <title>Whole genome shotgun sequence of Catellatospora methionotrophica NBRC 14553.</title>
        <authorList>
            <person name="Komaki H."/>
            <person name="Tamura T."/>
        </authorList>
    </citation>
    <scope>NUCLEOTIDE SEQUENCE</scope>
    <source>
        <strain evidence="2">NBRC 14553</strain>
    </source>
</reference>
<feature type="domain" description="HTH cro/C1-type" evidence="1">
    <location>
        <begin position="24"/>
        <end position="84"/>
    </location>
</feature>
<dbReference type="SUPFAM" id="SSF47413">
    <property type="entry name" value="lambda repressor-like DNA-binding domains"/>
    <property type="match status" value="1"/>
</dbReference>
<dbReference type="Pfam" id="PF13560">
    <property type="entry name" value="HTH_31"/>
    <property type="match status" value="1"/>
</dbReference>
<protein>
    <recommendedName>
        <fullName evidence="1">HTH cro/C1-type domain-containing protein</fullName>
    </recommendedName>
</protein>
<sequence length="200" mass="22150">MGYCDAMTQPDWPARVAATVASQVKRLREDRKISAQQLADACAGLGYPLQRSVLANFESGRRQTVTLADVYVLAQALGVPPLALMVPVGVAESVEILPGSDVPIVEAMKWLAGEEALPGSDWDGASRELSAISSYKSHATLVENWNKYRHLARHAENAEEVRRNEELAEMMRGELRWLRELMKNRKMTPPALPTEMPPVD</sequence>
<dbReference type="Proteomes" id="UP000660339">
    <property type="component" value="Unassembled WGS sequence"/>
</dbReference>
<proteinExistence type="predicted"/>
<dbReference type="PROSITE" id="PS50943">
    <property type="entry name" value="HTH_CROC1"/>
    <property type="match status" value="1"/>
</dbReference>
<dbReference type="InterPro" id="IPR001387">
    <property type="entry name" value="Cro/C1-type_HTH"/>
</dbReference>
<dbReference type="EMBL" id="BONJ01000026">
    <property type="protein sequence ID" value="GIG16171.1"/>
    <property type="molecule type" value="Genomic_DNA"/>
</dbReference>
<gene>
    <name evidence="2" type="ORF">Cme02nite_45030</name>
</gene>
<name>A0A8J3PFX8_9ACTN</name>
<dbReference type="InterPro" id="IPR010982">
    <property type="entry name" value="Lambda_DNA-bd_dom_sf"/>
</dbReference>
<organism evidence="2 3">
    <name type="scientific">Catellatospora methionotrophica</name>
    <dbReference type="NCBI Taxonomy" id="121620"/>
    <lineage>
        <taxon>Bacteria</taxon>
        <taxon>Bacillati</taxon>
        <taxon>Actinomycetota</taxon>
        <taxon>Actinomycetes</taxon>
        <taxon>Micromonosporales</taxon>
        <taxon>Micromonosporaceae</taxon>
        <taxon>Catellatospora</taxon>
    </lineage>
</organism>